<organism evidence="3 4">
    <name type="scientific">Caulobacter rhizosphaerae</name>
    <dbReference type="NCBI Taxonomy" id="2010972"/>
    <lineage>
        <taxon>Bacteria</taxon>
        <taxon>Pseudomonadati</taxon>
        <taxon>Pseudomonadota</taxon>
        <taxon>Alphaproteobacteria</taxon>
        <taxon>Caulobacterales</taxon>
        <taxon>Caulobacteraceae</taxon>
        <taxon>Caulobacter</taxon>
    </lineage>
</organism>
<keyword evidence="4" id="KW-1185">Reference proteome</keyword>
<name>A0ABU1MUF6_9CAUL</name>
<gene>
    <name evidence="3" type="ORF">J2800_000548</name>
</gene>
<evidence type="ECO:0000256" key="1">
    <source>
        <dbReference type="SAM" id="Phobius"/>
    </source>
</evidence>
<evidence type="ECO:0000259" key="2">
    <source>
        <dbReference type="Pfam" id="PF00899"/>
    </source>
</evidence>
<dbReference type="Pfam" id="PF00899">
    <property type="entry name" value="ThiF"/>
    <property type="match status" value="1"/>
</dbReference>
<keyword evidence="3" id="KW-0808">Transferase</keyword>
<feature type="transmembrane region" description="Helical" evidence="1">
    <location>
        <begin position="228"/>
        <end position="247"/>
    </location>
</feature>
<keyword evidence="3" id="KW-0548">Nucleotidyltransferase</keyword>
<comment type="caution">
    <text evidence="3">The sequence shown here is derived from an EMBL/GenBank/DDBJ whole genome shotgun (WGS) entry which is preliminary data.</text>
</comment>
<keyword evidence="1" id="KW-1133">Transmembrane helix</keyword>
<dbReference type="InterPro" id="IPR045886">
    <property type="entry name" value="ThiF/MoeB/HesA"/>
</dbReference>
<dbReference type="Gene3D" id="3.40.50.720">
    <property type="entry name" value="NAD(P)-binding Rossmann-like Domain"/>
    <property type="match status" value="1"/>
</dbReference>
<dbReference type="InterPro" id="IPR035985">
    <property type="entry name" value="Ubiquitin-activating_enz"/>
</dbReference>
<evidence type="ECO:0000313" key="3">
    <source>
        <dbReference type="EMBL" id="MDR6529824.1"/>
    </source>
</evidence>
<accession>A0ABU1MUF6</accession>
<keyword evidence="1" id="KW-0472">Membrane</keyword>
<dbReference type="SUPFAM" id="SSF69572">
    <property type="entry name" value="Activating enzymes of the ubiquitin-like proteins"/>
    <property type="match status" value="1"/>
</dbReference>
<proteinExistence type="predicted"/>
<dbReference type="RefSeq" id="WP_310029038.1">
    <property type="nucleotide sequence ID" value="NZ_JAVDRL010000002.1"/>
</dbReference>
<sequence>MEALNGFDYAEFTTRNFGFVSREEQERLRNGAVFVAGVGGMGGACFMALVRAGVGRFAVCDIDVFETSNLNRQVFAFTDTVGQDKAEIACAAARKINPDVQIERLGAEWIGKLDDLAARYSVIVNGADDIAAGVALYRAAKVHGATVIDAYAAPLPSVIVVRPGDPRPEERLGYPTRGKALDALTQDDLAESFLRELEYVLTHSSAASHVDLEVAAAVAAGKAKRMSFAPMVIATGCLMAYEALWLLMGRRSKSDCRGWFFNPFAGRIERPLPWPVATVKGALVRAFMARMMKAAP</sequence>
<dbReference type="Proteomes" id="UP001262754">
    <property type="component" value="Unassembled WGS sequence"/>
</dbReference>
<dbReference type="PANTHER" id="PTHR43267">
    <property type="entry name" value="TRNA THREONYLCARBAMOYLADENOSINE DEHYDRATASE"/>
    <property type="match status" value="1"/>
</dbReference>
<feature type="domain" description="THIF-type NAD/FAD binding fold" evidence="2">
    <location>
        <begin position="16"/>
        <end position="263"/>
    </location>
</feature>
<dbReference type="InterPro" id="IPR000594">
    <property type="entry name" value="ThiF_NAD_FAD-bd"/>
</dbReference>
<dbReference type="EMBL" id="JAVDRL010000002">
    <property type="protein sequence ID" value="MDR6529824.1"/>
    <property type="molecule type" value="Genomic_DNA"/>
</dbReference>
<reference evidence="3 4" key="1">
    <citation type="submission" date="2023-07" db="EMBL/GenBank/DDBJ databases">
        <title>Sorghum-associated microbial communities from plants grown in Nebraska, USA.</title>
        <authorList>
            <person name="Schachtman D."/>
        </authorList>
    </citation>
    <scope>NUCLEOTIDE SEQUENCE [LARGE SCALE GENOMIC DNA]</scope>
    <source>
        <strain evidence="3 4">DS2154</strain>
    </source>
</reference>
<dbReference type="PANTHER" id="PTHR43267:SF1">
    <property type="entry name" value="TRNA THREONYLCARBAMOYLADENOSINE DEHYDRATASE"/>
    <property type="match status" value="1"/>
</dbReference>
<protein>
    <submittedName>
        <fullName evidence="3">Molybdopterin/thiamine biosynthesis adenylyltransferase</fullName>
    </submittedName>
</protein>
<keyword evidence="1" id="KW-0812">Transmembrane</keyword>
<dbReference type="GO" id="GO:0016779">
    <property type="term" value="F:nucleotidyltransferase activity"/>
    <property type="evidence" value="ECO:0007669"/>
    <property type="project" value="UniProtKB-KW"/>
</dbReference>
<evidence type="ECO:0000313" key="4">
    <source>
        <dbReference type="Proteomes" id="UP001262754"/>
    </source>
</evidence>